<proteinExistence type="predicted"/>
<organism evidence="4 5">
    <name type="scientific">Caulobacter segnis</name>
    <dbReference type="NCBI Taxonomy" id="88688"/>
    <lineage>
        <taxon>Bacteria</taxon>
        <taxon>Pseudomonadati</taxon>
        <taxon>Pseudomonadota</taxon>
        <taxon>Alphaproteobacteria</taxon>
        <taxon>Caulobacterales</taxon>
        <taxon>Caulobacteraceae</taxon>
        <taxon>Caulobacter</taxon>
    </lineage>
</organism>
<dbReference type="SUPFAM" id="SSF54427">
    <property type="entry name" value="NTF2-like"/>
    <property type="match status" value="1"/>
</dbReference>
<dbReference type="Gene3D" id="1.10.1740.10">
    <property type="match status" value="1"/>
</dbReference>
<name>A0ABY4ZW20_9CAUL</name>
<feature type="domain" description="RNA polymerase sigma factor 70 region 4 type 2" evidence="3">
    <location>
        <begin position="114"/>
        <end position="164"/>
    </location>
</feature>
<dbReference type="PANTHER" id="PTHR30173:SF43">
    <property type="entry name" value="ECF RNA POLYMERASE SIGMA FACTOR SIGI-RELATED"/>
    <property type="match status" value="1"/>
</dbReference>
<protein>
    <submittedName>
        <fullName evidence="4">Sigma-70 family RNA polymerase sigma factor</fullName>
    </submittedName>
</protein>
<evidence type="ECO:0000259" key="3">
    <source>
        <dbReference type="Pfam" id="PF08281"/>
    </source>
</evidence>
<dbReference type="InterPro" id="IPR036388">
    <property type="entry name" value="WH-like_DNA-bd_sf"/>
</dbReference>
<dbReference type="Gene3D" id="3.10.450.50">
    <property type="match status" value="1"/>
</dbReference>
<dbReference type="Gene3D" id="1.10.10.10">
    <property type="entry name" value="Winged helix-like DNA-binding domain superfamily/Winged helix DNA-binding domain"/>
    <property type="match status" value="1"/>
</dbReference>
<dbReference type="PANTHER" id="PTHR30173">
    <property type="entry name" value="SIGMA 19 FACTOR"/>
    <property type="match status" value="1"/>
</dbReference>
<keyword evidence="5" id="KW-1185">Reference proteome</keyword>
<dbReference type="Pfam" id="PF04542">
    <property type="entry name" value="Sigma70_r2"/>
    <property type="match status" value="1"/>
</dbReference>
<feature type="domain" description="RNA polymerase sigma-70 region 2" evidence="2">
    <location>
        <begin position="17"/>
        <end position="80"/>
    </location>
</feature>
<comment type="subunit">
    <text evidence="1">Interacts transiently with the RNA polymerase catalytic core formed by RpoA, RpoB, RpoC and RpoZ (2 alpha, 1 beta, 1 beta' and 1 omega subunit) to form the RNA polymerase holoenzyme that can initiate transcription.</text>
</comment>
<evidence type="ECO:0000313" key="4">
    <source>
        <dbReference type="EMBL" id="USQ97028.1"/>
    </source>
</evidence>
<dbReference type="Pfam" id="PF08281">
    <property type="entry name" value="Sigma70_r4_2"/>
    <property type="match status" value="1"/>
</dbReference>
<dbReference type="InterPro" id="IPR013324">
    <property type="entry name" value="RNA_pol_sigma_r3/r4-like"/>
</dbReference>
<dbReference type="InterPro" id="IPR052704">
    <property type="entry name" value="ECF_Sigma-70_Domain"/>
</dbReference>
<dbReference type="InterPro" id="IPR013249">
    <property type="entry name" value="RNA_pol_sigma70_r4_t2"/>
</dbReference>
<reference evidence="4 5" key="1">
    <citation type="submission" date="2022-04" db="EMBL/GenBank/DDBJ databases">
        <title>Genome sequence of soybean root-associated Caulobacter segnis RL271.</title>
        <authorList>
            <person name="Longley R."/>
            <person name="Bonito G."/>
            <person name="Trigodet F."/>
            <person name="Crosson S."/>
            <person name="Fiebig A."/>
        </authorList>
    </citation>
    <scope>NUCLEOTIDE SEQUENCE [LARGE SCALE GENOMIC DNA]</scope>
    <source>
        <strain evidence="4 5">RL271</strain>
    </source>
</reference>
<dbReference type="Proteomes" id="UP001057520">
    <property type="component" value="Chromosome"/>
</dbReference>
<dbReference type="InterPro" id="IPR032710">
    <property type="entry name" value="NTF2-like_dom_sf"/>
</dbReference>
<dbReference type="InterPro" id="IPR014284">
    <property type="entry name" value="RNA_pol_sigma-70_dom"/>
</dbReference>
<dbReference type="NCBIfam" id="TIGR02937">
    <property type="entry name" value="sigma70-ECF"/>
    <property type="match status" value="1"/>
</dbReference>
<dbReference type="InterPro" id="IPR007627">
    <property type="entry name" value="RNA_pol_sigma70_r2"/>
</dbReference>
<evidence type="ECO:0000259" key="2">
    <source>
        <dbReference type="Pfam" id="PF04542"/>
    </source>
</evidence>
<gene>
    <name evidence="4" type="ORF">MZV50_05575</name>
</gene>
<dbReference type="EMBL" id="CP096040">
    <property type="protein sequence ID" value="USQ97028.1"/>
    <property type="molecule type" value="Genomic_DNA"/>
</dbReference>
<dbReference type="InterPro" id="IPR013325">
    <property type="entry name" value="RNA_pol_sigma_r2"/>
</dbReference>
<dbReference type="SUPFAM" id="SSF88659">
    <property type="entry name" value="Sigma3 and sigma4 domains of RNA polymerase sigma factors"/>
    <property type="match status" value="1"/>
</dbReference>
<evidence type="ECO:0000313" key="5">
    <source>
        <dbReference type="Proteomes" id="UP001057520"/>
    </source>
</evidence>
<evidence type="ECO:0000256" key="1">
    <source>
        <dbReference type="ARBA" id="ARBA00011344"/>
    </source>
</evidence>
<sequence length="291" mass="31290">MPPEKSSEQNFLADRFEADRTRLRGVAYRMLGSLPEAEDAVQEAWLRLARADTSGVDNLSAWLTTVTSRVCLDMLRSRKSRREDALLEGGPEPSVSGEEAIERETILADSVGLALLVVLQALQPAERIAFVLHDLFDMPFEQIAPIVERTPDAARQLASRARRRVRGGPAPLDAAQTAQKSVVDAFLLASRTGDLAGLMAVLSPDVVVRSDLLGGGGQVRELRGAEKVANFYNGLAQTARTALVDGAIGAVVAPLGQLTRVLDIRVENGLIVEIFVAGDVERLAGVEVSMV</sequence>
<accession>A0ABY4ZW20</accession>
<dbReference type="SUPFAM" id="SSF88946">
    <property type="entry name" value="Sigma2 domain of RNA polymerase sigma factors"/>
    <property type="match status" value="1"/>
</dbReference>